<dbReference type="GO" id="GO:0043138">
    <property type="term" value="F:3'-5' DNA helicase activity"/>
    <property type="evidence" value="ECO:0007669"/>
    <property type="project" value="TreeGrafter"/>
</dbReference>
<evidence type="ECO:0000259" key="4">
    <source>
        <dbReference type="PROSITE" id="PS51194"/>
    </source>
</evidence>
<evidence type="ECO:0000256" key="1">
    <source>
        <dbReference type="ARBA" id="ARBA00022741"/>
    </source>
</evidence>
<dbReference type="GO" id="GO:0006289">
    <property type="term" value="P:nucleotide-excision repair"/>
    <property type="evidence" value="ECO:0007669"/>
    <property type="project" value="TreeGrafter"/>
</dbReference>
<gene>
    <name evidence="5" type="ORF">Sv326_0910</name>
</gene>
<keyword evidence="5" id="KW-0347">Helicase</keyword>
<reference evidence="6" key="1">
    <citation type="submission" date="2020-07" db="EMBL/GenBank/DDBJ databases">
        <title>Metabolic diversity and evolutionary history of the archaeal phylum ###Micrarchaeota### uncovered from a freshwater lake metagenome.</title>
        <authorList>
            <person name="Kadnikov V.V."/>
            <person name="Savvichev A.S."/>
            <person name="Mardanov A.V."/>
            <person name="Beletsky A.V."/>
            <person name="Chupakov A.V."/>
            <person name="Kokryatskaya N.M."/>
            <person name="Pimenov N.V."/>
            <person name="Ravin N.V."/>
        </authorList>
    </citation>
    <scope>NUCLEOTIDE SEQUENCE [LARGE SCALE GENOMIC DNA]</scope>
</reference>
<name>A0A7D5XCJ6_FERL1</name>
<evidence type="ECO:0000259" key="3">
    <source>
        <dbReference type="PROSITE" id="PS51192"/>
    </source>
</evidence>
<evidence type="ECO:0000313" key="5">
    <source>
        <dbReference type="EMBL" id="QLJ53085.1"/>
    </source>
</evidence>
<dbReference type="PROSITE" id="PS51192">
    <property type="entry name" value="HELICASE_ATP_BIND_1"/>
    <property type="match status" value="1"/>
</dbReference>
<dbReference type="Pfam" id="PF09369">
    <property type="entry name" value="MZB"/>
    <property type="match status" value="1"/>
</dbReference>
<evidence type="ECO:0000313" key="6">
    <source>
        <dbReference type="Proteomes" id="UP000510821"/>
    </source>
</evidence>
<keyword evidence="5" id="KW-0378">Hydrolase</keyword>
<dbReference type="CDD" id="cd17923">
    <property type="entry name" value="DEXHc_Hrq1-like"/>
    <property type="match status" value="1"/>
</dbReference>
<dbReference type="KEGG" id="flt:Sv326_0910"/>
<dbReference type="PROSITE" id="PS51194">
    <property type="entry name" value="HELICASE_CTER"/>
    <property type="match status" value="1"/>
</dbReference>
<protein>
    <submittedName>
        <fullName evidence="5">DEAD/DEAH box helicase domain-containing protein</fullName>
    </submittedName>
</protein>
<dbReference type="SUPFAM" id="SSF52540">
    <property type="entry name" value="P-loop containing nucleoside triphosphate hydrolases"/>
    <property type="match status" value="1"/>
</dbReference>
<dbReference type="AlphaFoldDB" id="A0A7D5XCJ6"/>
<evidence type="ECO:0000256" key="2">
    <source>
        <dbReference type="ARBA" id="ARBA00022840"/>
    </source>
</evidence>
<dbReference type="InterPro" id="IPR027417">
    <property type="entry name" value="P-loop_NTPase"/>
</dbReference>
<dbReference type="Pfam" id="PF00270">
    <property type="entry name" value="DEAD"/>
    <property type="match status" value="1"/>
</dbReference>
<dbReference type="InterPro" id="IPR018973">
    <property type="entry name" value="MZB"/>
</dbReference>
<dbReference type="InterPro" id="IPR014001">
    <property type="entry name" value="Helicase_ATP-bd"/>
</dbReference>
<dbReference type="PANTHER" id="PTHR47957">
    <property type="entry name" value="ATP-DEPENDENT HELICASE HRQ1"/>
    <property type="match status" value="1"/>
</dbReference>
<feature type="domain" description="Helicase C-terminal" evidence="4">
    <location>
        <begin position="259"/>
        <end position="404"/>
    </location>
</feature>
<dbReference type="GO" id="GO:0005524">
    <property type="term" value="F:ATP binding"/>
    <property type="evidence" value="ECO:0007669"/>
    <property type="project" value="UniProtKB-KW"/>
</dbReference>
<dbReference type="PANTHER" id="PTHR47957:SF3">
    <property type="entry name" value="ATP-DEPENDENT HELICASE HRQ1"/>
    <property type="match status" value="1"/>
</dbReference>
<keyword evidence="1" id="KW-0547">Nucleotide-binding</keyword>
<sequence length="721" mass="81599">MLSLDAEMKEFLEKGDSARFGEIEVPKEIMGVLNSRGIEKFYKHQVEGIRKVRRVKNVVVTAPTASGKSEIYLIPIIEGALQGERSIVIYPTKALSRDQLTRFREFALLGVKSEVYDGDTSAHMREKIRKELPHVLITNMDMLHFILLNSHLFRKFLYSLKYVVIDEIHTYTGTFGSHSSNIIKRLRRVHSKYSKKQLQFICCSATVGNALEFSEQLVGLPFSLVDARHAPRSTVNHTLLNPNITDEGRESYTSLALKAARQLIGNGKKLLIFGNSHSVVERIGIIAHETNMHGIKIYRAGLDREERKKLEQEFKSGRTDALVTTSALELGMDIGAVDSVILAGFPGTVTRVRQRIGRAGRRGKGANAVFIARDNPLDQYYFENPNEYLKGEPESCYVNPQNEFILKPHLLSLMRDYPADMKEILAFPMGEQLFSELKEEQMCKEFAGGWIPTKKALRQLRQMNIRSAGSPVRIYDLEAERFIGEREEAMAYSELFPGAIYLHGGEKFVSEKLDLEKKTAFVRRLGYETSEYTVALRNREAEVTELLGERDSLGGQLFYGKVHISDEVYGYMLKDYLKERISSRIPLDEPLQYAFDTLAVWFDFPEEIVFGTDDFPSGLHAVEHVSIAMMPALTGAGPSELGGVSYPAGRMYVYDSTPHGAGLSKIIFEKFERVERMAHERLLKCKCQRGCPSCILDPQCGNNNRHLNKKAAIDILEKLKE</sequence>
<dbReference type="GO" id="GO:0036297">
    <property type="term" value="P:interstrand cross-link repair"/>
    <property type="evidence" value="ECO:0007669"/>
    <property type="project" value="TreeGrafter"/>
</dbReference>
<dbReference type="Proteomes" id="UP000510821">
    <property type="component" value="Chromosome"/>
</dbReference>
<keyword evidence="2" id="KW-0067">ATP-binding</keyword>
<feature type="domain" description="Helicase ATP-binding" evidence="3">
    <location>
        <begin position="49"/>
        <end position="225"/>
    </location>
</feature>
<dbReference type="GO" id="GO:0003676">
    <property type="term" value="F:nucleic acid binding"/>
    <property type="evidence" value="ECO:0007669"/>
    <property type="project" value="InterPro"/>
</dbReference>
<proteinExistence type="predicted"/>
<dbReference type="SMART" id="SM00487">
    <property type="entry name" value="DEXDc"/>
    <property type="match status" value="1"/>
</dbReference>
<organism evidence="5 6">
    <name type="scientific">Fermentimicrarchaeum limneticum</name>
    <dbReference type="NCBI Taxonomy" id="2795018"/>
    <lineage>
        <taxon>Archaea</taxon>
        <taxon>Candidatus Micrarchaeota</taxon>
        <taxon>Candidatus Fermentimicrarchaeales</taxon>
        <taxon>Candidatus Fermentimicrarchaeaceae</taxon>
        <taxon>Candidatus Fermentimicrarchaeum</taxon>
    </lineage>
</organism>
<dbReference type="InterPro" id="IPR011545">
    <property type="entry name" value="DEAD/DEAH_box_helicase_dom"/>
</dbReference>
<dbReference type="InterPro" id="IPR001650">
    <property type="entry name" value="Helicase_C-like"/>
</dbReference>
<dbReference type="EMBL" id="CP058998">
    <property type="protein sequence ID" value="QLJ53085.1"/>
    <property type="molecule type" value="Genomic_DNA"/>
</dbReference>
<accession>A0A7D5XCJ6</accession>
<dbReference type="Pfam" id="PF00271">
    <property type="entry name" value="Helicase_C"/>
    <property type="match status" value="1"/>
</dbReference>
<dbReference type="SMART" id="SM00490">
    <property type="entry name" value="HELICc"/>
    <property type="match status" value="1"/>
</dbReference>
<dbReference type="Gene3D" id="3.40.50.300">
    <property type="entry name" value="P-loop containing nucleotide triphosphate hydrolases"/>
    <property type="match status" value="2"/>
</dbReference>